<dbReference type="AlphaFoldDB" id="A0AAD8JH52"/>
<sequence length="287" mass="31649">MAISHHVPFQVNTGRFLAEVFKVVYLGGEEVPPDKQLGTIKVRNHRYHHYIYNVDNADTSKSSIKHGEQLTLTGPTLAPISCPSGYLVIEADLFCGAFKGSIRVDWAPVPGDECKFLERRIKSKKGPGEIRIFLGMFFYSTEALLDISLLTKDSSDVSVGGVVAAHTNNSAKPEHSISLFSEKTGCNIKVQSGESIPLSRSIIVAPLRCKLFLDINLFCDDETIAGTLKFEAALNGTFCKTLTGTKCEVKAKVIWNVEHKSVGALNDRCVYSDEESDEDWLSEDNED</sequence>
<dbReference type="InterPro" id="IPR046533">
    <property type="entry name" value="DUF6598"/>
</dbReference>
<keyword evidence="3" id="KW-1185">Reference proteome</keyword>
<dbReference type="PANTHER" id="PTHR33065">
    <property type="entry name" value="OS07G0486400 PROTEIN"/>
    <property type="match status" value="1"/>
</dbReference>
<protein>
    <recommendedName>
        <fullName evidence="1">DUF6598 domain-containing protein</fullName>
    </recommendedName>
</protein>
<feature type="domain" description="DUF6598" evidence="1">
    <location>
        <begin position="38"/>
        <end position="253"/>
    </location>
</feature>
<dbReference type="EMBL" id="JAUIZM010000001">
    <property type="protein sequence ID" value="KAK1402521.1"/>
    <property type="molecule type" value="Genomic_DNA"/>
</dbReference>
<evidence type="ECO:0000313" key="2">
    <source>
        <dbReference type="EMBL" id="KAK1402521.1"/>
    </source>
</evidence>
<evidence type="ECO:0000259" key="1">
    <source>
        <dbReference type="Pfam" id="PF20241"/>
    </source>
</evidence>
<dbReference type="Pfam" id="PF20241">
    <property type="entry name" value="DUF6598"/>
    <property type="match status" value="1"/>
</dbReference>
<organism evidence="2 3">
    <name type="scientific">Heracleum sosnowskyi</name>
    <dbReference type="NCBI Taxonomy" id="360622"/>
    <lineage>
        <taxon>Eukaryota</taxon>
        <taxon>Viridiplantae</taxon>
        <taxon>Streptophyta</taxon>
        <taxon>Embryophyta</taxon>
        <taxon>Tracheophyta</taxon>
        <taxon>Spermatophyta</taxon>
        <taxon>Magnoliopsida</taxon>
        <taxon>eudicotyledons</taxon>
        <taxon>Gunneridae</taxon>
        <taxon>Pentapetalae</taxon>
        <taxon>asterids</taxon>
        <taxon>campanulids</taxon>
        <taxon>Apiales</taxon>
        <taxon>Apiaceae</taxon>
        <taxon>Apioideae</taxon>
        <taxon>apioid superclade</taxon>
        <taxon>Tordylieae</taxon>
        <taxon>Tordyliinae</taxon>
        <taxon>Heracleum</taxon>
    </lineage>
</organism>
<evidence type="ECO:0000313" key="3">
    <source>
        <dbReference type="Proteomes" id="UP001237642"/>
    </source>
</evidence>
<comment type="caution">
    <text evidence="2">The sequence shown here is derived from an EMBL/GenBank/DDBJ whole genome shotgun (WGS) entry which is preliminary data.</text>
</comment>
<gene>
    <name evidence="2" type="ORF">POM88_002126</name>
</gene>
<accession>A0AAD8JH52</accession>
<reference evidence="2" key="1">
    <citation type="submission" date="2023-02" db="EMBL/GenBank/DDBJ databases">
        <title>Genome of toxic invasive species Heracleum sosnowskyi carries increased number of genes despite the absence of recent whole-genome duplications.</title>
        <authorList>
            <person name="Schelkunov M."/>
            <person name="Shtratnikova V."/>
            <person name="Makarenko M."/>
            <person name="Klepikova A."/>
            <person name="Omelchenko D."/>
            <person name="Novikova G."/>
            <person name="Obukhova E."/>
            <person name="Bogdanov V."/>
            <person name="Penin A."/>
            <person name="Logacheva M."/>
        </authorList>
    </citation>
    <scope>NUCLEOTIDE SEQUENCE</scope>
    <source>
        <strain evidence="2">Hsosn_3</strain>
        <tissue evidence="2">Leaf</tissue>
    </source>
</reference>
<dbReference type="PANTHER" id="PTHR33065:SF88">
    <property type="entry name" value="OS11G0104220 PROTEIN"/>
    <property type="match status" value="1"/>
</dbReference>
<reference evidence="2" key="2">
    <citation type="submission" date="2023-05" db="EMBL/GenBank/DDBJ databases">
        <authorList>
            <person name="Schelkunov M.I."/>
        </authorList>
    </citation>
    <scope>NUCLEOTIDE SEQUENCE</scope>
    <source>
        <strain evidence="2">Hsosn_3</strain>
        <tissue evidence="2">Leaf</tissue>
    </source>
</reference>
<name>A0AAD8JH52_9APIA</name>
<dbReference type="Proteomes" id="UP001237642">
    <property type="component" value="Unassembled WGS sequence"/>
</dbReference>
<proteinExistence type="predicted"/>